<sequence>MYQQFFNFTEAPFTIAPDPHFVYMSSRHQEGLAHLLYGINQGGGFVALTGEVGTGKTTLCQCLLQQLPDEVDLALVLNPKLSAVDLLATICDELAVSYDKYRQTLKHLVDRLNHHLLAAHAKGRRTVLMIDEAQNLSFDVLEQIRLLTNLETSKSKLLQIILVGQPELQQLLAQPKLRQLNQRINARYHLLPLNRAETSLYIKHRLAVSHGDPGIFKAPAINRIYRLSGGIPRLINILCDRALLGAYVHDSHNVTIAMVNQAADEIDRQLLEGQRHKRLSILLGCLLLSAGAALIYHWPDDLRERFINFLVKTEQTLVAQKRMDRARIIDVPANVQSEPAPPVPAAKKPQRDAAVSETDEAKESSDTADLAQFLRQPQLTLNQAFSGLLQQWGLSPETEPDCAQLPLNCLADQGTWRELVALNRPTLMEFVVEPGEKRYLLLIAVKNGQPLFWHQGQEIRFTLHEVLTLWRGDFLLLWQSPLEKVDIVYPKQQSPAVSWIRDRLDPELKQGGETTSGQADYFDPVLRESVRNFQQTRQLQADGIVGPRTMIHLQNLTTNDYGPRLQIND</sequence>
<dbReference type="RefSeq" id="WP_349432061.1">
    <property type="nucleotide sequence ID" value="NZ_CP157743.1"/>
</dbReference>
<dbReference type="SUPFAM" id="SSF47090">
    <property type="entry name" value="PGBD-like"/>
    <property type="match status" value="1"/>
</dbReference>
<evidence type="ECO:0000313" key="4">
    <source>
        <dbReference type="Proteomes" id="UP001225378"/>
    </source>
</evidence>
<dbReference type="SUPFAM" id="SSF52540">
    <property type="entry name" value="P-loop containing nucleoside triphosphate hydrolases"/>
    <property type="match status" value="1"/>
</dbReference>
<reference evidence="3 4" key="1">
    <citation type="journal article" date="2024" name="Microbiology">
        <title>Methylomarinum rosea sp. nov., a novel halophilic methanotrophic bacterium from the hypersaline Lake Elton.</title>
        <authorList>
            <person name="Suleimanov R.Z."/>
            <person name="Oshkin I.Y."/>
            <person name="Danilova O.V."/>
            <person name="Suzina N.E."/>
            <person name="Dedysh S.N."/>
        </authorList>
    </citation>
    <scope>NUCLEOTIDE SEQUENCE [LARGE SCALE GENOMIC DNA]</scope>
    <source>
        <strain evidence="3 4">Ch1-1</strain>
    </source>
</reference>
<dbReference type="InterPro" id="IPR002477">
    <property type="entry name" value="Peptidoglycan-bd-like"/>
</dbReference>
<evidence type="ECO:0000313" key="3">
    <source>
        <dbReference type="EMBL" id="XBS21380.1"/>
    </source>
</evidence>
<dbReference type="InterPro" id="IPR003593">
    <property type="entry name" value="AAA+_ATPase"/>
</dbReference>
<dbReference type="Gene3D" id="1.10.101.10">
    <property type="entry name" value="PGBD-like superfamily/PGBD"/>
    <property type="match status" value="1"/>
</dbReference>
<evidence type="ECO:0000259" key="2">
    <source>
        <dbReference type="SMART" id="SM00382"/>
    </source>
</evidence>
<dbReference type="Pfam" id="PF13401">
    <property type="entry name" value="AAA_22"/>
    <property type="match status" value="1"/>
</dbReference>
<dbReference type="InterPro" id="IPR036365">
    <property type="entry name" value="PGBD-like_sf"/>
</dbReference>
<protein>
    <submittedName>
        <fullName evidence="3">AAA family ATPase</fullName>
    </submittedName>
</protein>
<dbReference type="GO" id="GO:0016887">
    <property type="term" value="F:ATP hydrolysis activity"/>
    <property type="evidence" value="ECO:0007669"/>
    <property type="project" value="InterPro"/>
</dbReference>
<name>A0AAU7NWP8_9GAMM</name>
<dbReference type="KEGG" id="mech:Q9L42_004445"/>
<dbReference type="CDD" id="cd00009">
    <property type="entry name" value="AAA"/>
    <property type="match status" value="1"/>
</dbReference>
<dbReference type="InterPro" id="IPR036366">
    <property type="entry name" value="PGBDSf"/>
</dbReference>
<dbReference type="EMBL" id="CP157743">
    <property type="protein sequence ID" value="XBS21380.1"/>
    <property type="molecule type" value="Genomic_DNA"/>
</dbReference>
<dbReference type="Gene3D" id="3.40.50.300">
    <property type="entry name" value="P-loop containing nucleotide triphosphate hydrolases"/>
    <property type="match status" value="1"/>
</dbReference>
<dbReference type="Proteomes" id="UP001225378">
    <property type="component" value="Chromosome"/>
</dbReference>
<feature type="domain" description="AAA+ ATPase" evidence="2">
    <location>
        <begin position="42"/>
        <end position="187"/>
    </location>
</feature>
<dbReference type="Pfam" id="PF01471">
    <property type="entry name" value="PG_binding_1"/>
    <property type="match status" value="1"/>
</dbReference>
<dbReference type="Gene3D" id="3.90.70.10">
    <property type="entry name" value="Cysteine proteinases"/>
    <property type="match status" value="1"/>
</dbReference>
<dbReference type="PANTHER" id="PTHR35894:SF1">
    <property type="entry name" value="PHOSPHORIBULOKINASE _ URIDINE KINASE FAMILY"/>
    <property type="match status" value="1"/>
</dbReference>
<dbReference type="PANTHER" id="PTHR35894">
    <property type="entry name" value="GENERAL SECRETION PATHWAY PROTEIN A-RELATED"/>
    <property type="match status" value="1"/>
</dbReference>
<dbReference type="AlphaFoldDB" id="A0AAU7NWP8"/>
<dbReference type="SMART" id="SM00382">
    <property type="entry name" value="AAA"/>
    <property type="match status" value="1"/>
</dbReference>
<accession>A0AAU7NWP8</accession>
<proteinExistence type="predicted"/>
<evidence type="ECO:0000256" key="1">
    <source>
        <dbReference type="SAM" id="MobiDB-lite"/>
    </source>
</evidence>
<dbReference type="InterPro" id="IPR027417">
    <property type="entry name" value="P-loop_NTPase"/>
</dbReference>
<keyword evidence="4" id="KW-1185">Reference proteome</keyword>
<organism evidence="3 4">
    <name type="scientific">Methylomarinum roseum</name>
    <dbReference type="NCBI Taxonomy" id="3067653"/>
    <lineage>
        <taxon>Bacteria</taxon>
        <taxon>Pseudomonadati</taxon>
        <taxon>Pseudomonadota</taxon>
        <taxon>Gammaproteobacteria</taxon>
        <taxon>Methylococcales</taxon>
        <taxon>Methylococcaceae</taxon>
        <taxon>Methylomarinum</taxon>
    </lineage>
</organism>
<dbReference type="InterPro" id="IPR052026">
    <property type="entry name" value="ExeA_AAA_ATPase_DNA-bind"/>
</dbReference>
<feature type="region of interest" description="Disordered" evidence="1">
    <location>
        <begin position="336"/>
        <end position="366"/>
    </location>
</feature>
<dbReference type="InterPro" id="IPR049945">
    <property type="entry name" value="AAA_22"/>
</dbReference>
<gene>
    <name evidence="3" type="ORF">Q9L42_004445</name>
</gene>